<gene>
    <name evidence="1" type="ordered locus">Tint_0400</name>
</gene>
<dbReference type="HOGENOM" id="CLU_1703432_0_0_4"/>
<organism evidence="1">
    <name type="scientific">Thiomonas intermedia (strain K12)</name>
    <name type="common">Thiobacillus intermedius</name>
    <dbReference type="NCBI Taxonomy" id="75379"/>
    <lineage>
        <taxon>Bacteria</taxon>
        <taxon>Pseudomonadati</taxon>
        <taxon>Pseudomonadota</taxon>
        <taxon>Betaproteobacteria</taxon>
        <taxon>Burkholderiales</taxon>
        <taxon>Thiomonas</taxon>
    </lineage>
</organism>
<evidence type="ECO:0000313" key="1">
    <source>
        <dbReference type="EMBL" id="ADG29810.1"/>
    </source>
</evidence>
<accession>D5X4Y6</accession>
<name>D5X4Y6_THIK1</name>
<dbReference type="STRING" id="75379.Tint_0400"/>
<protein>
    <submittedName>
        <fullName evidence="1">ATPase central domain-containing protein</fullName>
    </submittedName>
</protein>
<dbReference type="EMBL" id="CP002021">
    <property type="protein sequence ID" value="ADG29810.1"/>
    <property type="molecule type" value="Genomic_DNA"/>
</dbReference>
<dbReference type="AlphaFoldDB" id="D5X4Y6"/>
<proteinExistence type="predicted"/>
<reference evidence="1" key="1">
    <citation type="submission" date="2010-04" db="EMBL/GenBank/DDBJ databases">
        <title>Complete sequence of Thiomonas intermedia K12.</title>
        <authorList>
            <consortium name="US DOE Joint Genome Institute"/>
            <person name="Lucas S."/>
            <person name="Copeland A."/>
            <person name="Lapidus A."/>
            <person name="Cheng J.-F."/>
            <person name="Bruce D."/>
            <person name="Goodwin L."/>
            <person name="Pitluck S."/>
            <person name="Davenport K."/>
            <person name="Detter J.C."/>
            <person name="Han C."/>
            <person name="Tapia R."/>
            <person name="Land M."/>
            <person name="Hauser L."/>
            <person name="Kyrpides N."/>
            <person name="Ovchinnikova G."/>
            <person name="Kerfeld C.A."/>
            <person name="Cannon G.C."/>
            <person name="Heinhorst S."/>
            <person name="Woyke T."/>
        </authorList>
    </citation>
    <scope>NUCLEOTIDE SEQUENCE [LARGE SCALE GENOMIC DNA]</scope>
    <source>
        <strain evidence="1">K12</strain>
    </source>
</reference>
<dbReference type="KEGG" id="tin:Tint_0400"/>
<sequence length="154" mass="16042">MTPAALIAALPPAARPYIAAGLDPAAAYIALHDGLTVRQARSRARNDARSLGASWPDRLPAAALADAPDLENLPAADPLEMQQAVDAALAALAAPGAAAALHRADLAECDTAAHAAACGITQRRAQQIRREHLDLAERQMPLFDDLSDDEEGAQ</sequence>